<dbReference type="Pfam" id="PF06804">
    <property type="entry name" value="Lipoprotein_18"/>
    <property type="match status" value="1"/>
</dbReference>
<dbReference type="AlphaFoldDB" id="A0A4R6UVM8"/>
<dbReference type="EMBL" id="SNYM01000001">
    <property type="protein sequence ID" value="TDQ51281.1"/>
    <property type="molecule type" value="Genomic_DNA"/>
</dbReference>
<dbReference type="Gene3D" id="3.30.530.50">
    <property type="match status" value="1"/>
</dbReference>
<dbReference type="RefSeq" id="WP_133587141.1">
    <property type="nucleotide sequence ID" value="NZ_CP037953.1"/>
</dbReference>
<protein>
    <submittedName>
        <fullName evidence="1">Beta-barrel assembly machine subunit BamC</fullName>
    </submittedName>
</protein>
<evidence type="ECO:0000313" key="2">
    <source>
        <dbReference type="Proteomes" id="UP000295375"/>
    </source>
</evidence>
<dbReference type="PROSITE" id="PS51257">
    <property type="entry name" value="PROKAR_LIPOPROTEIN"/>
    <property type="match status" value="1"/>
</dbReference>
<dbReference type="InterPro" id="IPR010653">
    <property type="entry name" value="NlpB/DapX"/>
</dbReference>
<comment type="caution">
    <text evidence="1">The sequence shown here is derived from an EMBL/GenBank/DDBJ whole genome shotgun (WGS) entry which is preliminary data.</text>
</comment>
<gene>
    <name evidence="1" type="ORF">EV696_101254</name>
</gene>
<keyword evidence="2" id="KW-1185">Reference proteome</keyword>
<sequence length="366" mass="41354">MNYKVLLLAGLSSVTLSGCGWLYGKDGWIRDTEHDYLDAKQRPPLQMPEGMTGYQPQDRYPIPPLTPAMARQPVGEKLDIEPPALVLSAGEGVVGVQDAMVAKSLIYVEREQLWQRLLAFFERNDINLLDVNNEAGVIRTDWVQTEPIGWFRDWVLDRDIESYRWQYLFQLSPGENPNENQLVVTVSKAEALSEEQGWISQADSRRDGVNILNQFLGFYDEQLTADARARVLAARAGVPVVLWTSPEGQSGLLANASLERAWEITPAVIERLGFLVDDKDTSKHLYYTTLAHEASGFWSSLFGGDSRRIDLSEGEYVIELKPVGDQTAILFSRDGEVLNAETMEKVFPVLSEVFQERRPAQEFNRR</sequence>
<organism evidence="1 2">
    <name type="scientific">Permianibacter aggregans</name>
    <dbReference type="NCBI Taxonomy" id="1510150"/>
    <lineage>
        <taxon>Bacteria</taxon>
        <taxon>Pseudomonadati</taxon>
        <taxon>Pseudomonadota</taxon>
        <taxon>Gammaproteobacteria</taxon>
        <taxon>Pseudomonadales</taxon>
        <taxon>Pseudomonadaceae</taxon>
        <taxon>Permianibacter</taxon>
    </lineage>
</organism>
<evidence type="ECO:0000313" key="1">
    <source>
        <dbReference type="EMBL" id="TDQ51281.1"/>
    </source>
</evidence>
<proteinExistence type="predicted"/>
<dbReference type="OrthoDB" id="9772575at2"/>
<reference evidence="1 2" key="1">
    <citation type="submission" date="2019-03" db="EMBL/GenBank/DDBJ databases">
        <title>Genomic Encyclopedia of Type Strains, Phase IV (KMG-IV): sequencing the most valuable type-strain genomes for metagenomic binning, comparative biology and taxonomic classification.</title>
        <authorList>
            <person name="Goeker M."/>
        </authorList>
    </citation>
    <scope>NUCLEOTIDE SEQUENCE [LARGE SCALE GENOMIC DNA]</scope>
    <source>
        <strain evidence="1 2">DSM 103792</strain>
    </source>
</reference>
<dbReference type="Proteomes" id="UP000295375">
    <property type="component" value="Unassembled WGS sequence"/>
</dbReference>
<accession>A0A4R6UVM8</accession>
<dbReference type="Gene3D" id="3.30.310.170">
    <property type="entry name" value="Outer membrane protein assembly factor BamC"/>
    <property type="match status" value="1"/>
</dbReference>
<dbReference type="InterPro" id="IPR042268">
    <property type="entry name" value="BamC_C"/>
</dbReference>
<name>A0A4R6UVM8_9GAMM</name>